<evidence type="ECO:0000313" key="1">
    <source>
        <dbReference type="EMBL" id="OMO66087.1"/>
    </source>
</evidence>
<reference evidence="2" key="1">
    <citation type="submission" date="2013-09" db="EMBL/GenBank/DDBJ databases">
        <title>Corchorus olitorius genome sequencing.</title>
        <authorList>
            <person name="Alam M."/>
            <person name="Haque M.S."/>
            <person name="Islam M.S."/>
            <person name="Emdad E.M."/>
            <person name="Islam M.M."/>
            <person name="Ahmed B."/>
            <person name="Halim A."/>
            <person name="Hossen Q.M.M."/>
            <person name="Hossain M.Z."/>
            <person name="Ahmed R."/>
            <person name="Khan M.M."/>
            <person name="Islam R."/>
            <person name="Rashid M.M."/>
            <person name="Khan S.A."/>
            <person name="Rahman M.S."/>
            <person name="Alam M."/>
            <person name="Yahiya A.S."/>
            <person name="Khan M.S."/>
            <person name="Azam M.S."/>
            <person name="Haque T."/>
            <person name="Lashkar M.Z.H."/>
            <person name="Akhand A.I."/>
            <person name="Morshed G."/>
            <person name="Roy S."/>
            <person name="Uddin K.S."/>
            <person name="Rabeya T."/>
            <person name="Hossain A.S."/>
            <person name="Chowdhury A."/>
            <person name="Snigdha A.R."/>
            <person name="Mortoza M.S."/>
            <person name="Matin S.A."/>
            <person name="Hoque S.M.E."/>
            <person name="Islam M.K."/>
            <person name="Roy D.K."/>
            <person name="Haider R."/>
            <person name="Moosa M.M."/>
            <person name="Elias S.M."/>
            <person name="Hasan A.M."/>
            <person name="Jahan S."/>
            <person name="Shafiuddin M."/>
            <person name="Mahmood N."/>
            <person name="Shommy N.S."/>
        </authorList>
    </citation>
    <scope>NUCLEOTIDE SEQUENCE [LARGE SCALE GENOMIC DNA]</scope>
    <source>
        <strain evidence="2">cv. O-4</strain>
    </source>
</reference>
<accession>A0A1R3H6V1</accession>
<gene>
    <name evidence="1" type="ORF">COLO4_30801</name>
</gene>
<dbReference type="AlphaFoldDB" id="A0A1R3H6V1"/>
<comment type="caution">
    <text evidence="1">The sequence shown here is derived from an EMBL/GenBank/DDBJ whole genome shotgun (WGS) entry which is preliminary data.</text>
</comment>
<name>A0A1R3H6V1_9ROSI</name>
<evidence type="ECO:0000313" key="2">
    <source>
        <dbReference type="Proteomes" id="UP000187203"/>
    </source>
</evidence>
<keyword evidence="2" id="KW-1185">Reference proteome</keyword>
<dbReference type="EMBL" id="AWUE01020789">
    <property type="protein sequence ID" value="OMO66087.1"/>
    <property type="molecule type" value="Genomic_DNA"/>
</dbReference>
<dbReference type="Proteomes" id="UP000187203">
    <property type="component" value="Unassembled WGS sequence"/>
</dbReference>
<protein>
    <submittedName>
        <fullName evidence="1">WRKY transcription factor 70-like protein</fullName>
    </submittedName>
</protein>
<sequence length="160" mass="18271">MFPFVCLVSRRRLSQWRRTVATRPTNPNNPIKMYKTCYGEKRSSADDQKDNAKRCNESYSGATYEDEVVIRPIIGQHNIASLTFFNPIGSVVASGIRYITRYFLPPTNRLVGLRQIGKKWLLLQWQPASMSPISLVSSFLGVSILVAFPQHENDLFFQVV</sequence>
<proteinExistence type="predicted"/>
<organism evidence="1 2">
    <name type="scientific">Corchorus olitorius</name>
    <dbReference type="NCBI Taxonomy" id="93759"/>
    <lineage>
        <taxon>Eukaryota</taxon>
        <taxon>Viridiplantae</taxon>
        <taxon>Streptophyta</taxon>
        <taxon>Embryophyta</taxon>
        <taxon>Tracheophyta</taxon>
        <taxon>Spermatophyta</taxon>
        <taxon>Magnoliopsida</taxon>
        <taxon>eudicotyledons</taxon>
        <taxon>Gunneridae</taxon>
        <taxon>Pentapetalae</taxon>
        <taxon>rosids</taxon>
        <taxon>malvids</taxon>
        <taxon>Malvales</taxon>
        <taxon>Malvaceae</taxon>
        <taxon>Grewioideae</taxon>
        <taxon>Apeibeae</taxon>
        <taxon>Corchorus</taxon>
    </lineage>
</organism>